<protein>
    <submittedName>
        <fullName evidence="2">Uncharacterized protein</fullName>
    </submittedName>
</protein>
<evidence type="ECO:0000313" key="2">
    <source>
        <dbReference type="EMBL" id="RFZ41841.1"/>
    </source>
</evidence>
<feature type="compositionally biased region" description="Basic and acidic residues" evidence="1">
    <location>
        <begin position="25"/>
        <end position="36"/>
    </location>
</feature>
<accession>A0A3E2MWR0</accession>
<dbReference type="EMBL" id="PEDF01000073">
    <property type="protein sequence ID" value="RFZ41841.1"/>
    <property type="molecule type" value="Genomic_DNA"/>
</dbReference>
<feature type="region of interest" description="Disordered" evidence="1">
    <location>
        <begin position="1"/>
        <end position="45"/>
    </location>
</feature>
<name>A0A3E2MWR0_MYCMR</name>
<comment type="caution">
    <text evidence="2">The sequence shown here is derived from an EMBL/GenBank/DDBJ whole genome shotgun (WGS) entry which is preliminary data.</text>
</comment>
<sequence length="131" mass="14697">MVADLDHHARALPAQRRGLPGVHPQHHEHIPEIDPRRGHRHPHLPRPERRLRLWVRLHHHAGERAFAACGQPPLLVGGEDEGFLHRGKTRRVHPSGTHHELGFFGGQQPRQVDHGSIGVDQDDPAGVFGLC</sequence>
<evidence type="ECO:0000313" key="3">
    <source>
        <dbReference type="Proteomes" id="UP000257451"/>
    </source>
</evidence>
<proteinExistence type="predicted"/>
<dbReference type="AlphaFoldDB" id="A0A3E2MWR0"/>
<dbReference type="Proteomes" id="UP000257451">
    <property type="component" value="Unassembled WGS sequence"/>
</dbReference>
<reference evidence="2 3" key="1">
    <citation type="journal article" date="2018" name="Sci. Rep.">
        <title>Extensive genomic diversity among Mycobacterium marinum strains revealed by whole genome sequencing.</title>
        <authorList>
            <person name="Das S."/>
            <person name="Pettersson B.M."/>
            <person name="Behra P.R."/>
            <person name="Mallick A."/>
            <person name="Cheramie M."/>
            <person name="Ramesh M."/>
            <person name="Shirreff L."/>
            <person name="DuCote T."/>
            <person name="Dasgupta S."/>
            <person name="Ennis D.G."/>
            <person name="Kirsebom L.A."/>
        </authorList>
    </citation>
    <scope>NUCLEOTIDE SEQUENCE [LARGE SCALE GENOMIC DNA]</scope>
    <source>
        <strain evidence="2 3">Davis1</strain>
    </source>
</reference>
<gene>
    <name evidence="2" type="ORF">DAVIS_02359</name>
</gene>
<evidence type="ECO:0000256" key="1">
    <source>
        <dbReference type="SAM" id="MobiDB-lite"/>
    </source>
</evidence>
<organism evidence="2 3">
    <name type="scientific">Mycobacterium marinum</name>
    <dbReference type="NCBI Taxonomy" id="1781"/>
    <lineage>
        <taxon>Bacteria</taxon>
        <taxon>Bacillati</taxon>
        <taxon>Actinomycetota</taxon>
        <taxon>Actinomycetes</taxon>
        <taxon>Mycobacteriales</taxon>
        <taxon>Mycobacteriaceae</taxon>
        <taxon>Mycobacterium</taxon>
        <taxon>Mycobacterium ulcerans group</taxon>
    </lineage>
</organism>